<reference evidence="2 3" key="1">
    <citation type="journal article" date="2023" name="G3 (Bethesda)">
        <title>A chromosome-length genome assembly and annotation of blackberry (Rubus argutus, cv. 'Hillquist').</title>
        <authorList>
            <person name="Bruna T."/>
            <person name="Aryal R."/>
            <person name="Dudchenko O."/>
            <person name="Sargent D.J."/>
            <person name="Mead D."/>
            <person name="Buti M."/>
            <person name="Cavallini A."/>
            <person name="Hytonen T."/>
            <person name="Andres J."/>
            <person name="Pham M."/>
            <person name="Weisz D."/>
            <person name="Mascagni F."/>
            <person name="Usai G."/>
            <person name="Natali L."/>
            <person name="Bassil N."/>
            <person name="Fernandez G.E."/>
            <person name="Lomsadze A."/>
            <person name="Armour M."/>
            <person name="Olukolu B."/>
            <person name="Poorten T."/>
            <person name="Britton C."/>
            <person name="Davik J."/>
            <person name="Ashrafi H."/>
            <person name="Aiden E.L."/>
            <person name="Borodovsky M."/>
            <person name="Worthington M."/>
        </authorList>
    </citation>
    <scope>NUCLEOTIDE SEQUENCE [LARGE SCALE GENOMIC DNA]</scope>
    <source>
        <strain evidence="2">PI 553951</strain>
    </source>
</reference>
<feature type="region of interest" description="Disordered" evidence="1">
    <location>
        <begin position="177"/>
        <end position="202"/>
    </location>
</feature>
<name>A0AAW1VM48_RUBAR</name>
<gene>
    <name evidence="2" type="ORF">M0R45_000700</name>
</gene>
<organism evidence="2 3">
    <name type="scientific">Rubus argutus</name>
    <name type="common">Southern blackberry</name>
    <dbReference type="NCBI Taxonomy" id="59490"/>
    <lineage>
        <taxon>Eukaryota</taxon>
        <taxon>Viridiplantae</taxon>
        <taxon>Streptophyta</taxon>
        <taxon>Embryophyta</taxon>
        <taxon>Tracheophyta</taxon>
        <taxon>Spermatophyta</taxon>
        <taxon>Magnoliopsida</taxon>
        <taxon>eudicotyledons</taxon>
        <taxon>Gunneridae</taxon>
        <taxon>Pentapetalae</taxon>
        <taxon>rosids</taxon>
        <taxon>fabids</taxon>
        <taxon>Rosales</taxon>
        <taxon>Rosaceae</taxon>
        <taxon>Rosoideae</taxon>
        <taxon>Rosoideae incertae sedis</taxon>
        <taxon>Rubus</taxon>
    </lineage>
</organism>
<feature type="region of interest" description="Disordered" evidence="1">
    <location>
        <begin position="81"/>
        <end position="154"/>
    </location>
</feature>
<comment type="caution">
    <text evidence="2">The sequence shown here is derived from an EMBL/GenBank/DDBJ whole genome shotgun (WGS) entry which is preliminary data.</text>
</comment>
<evidence type="ECO:0000313" key="2">
    <source>
        <dbReference type="EMBL" id="KAK9904477.1"/>
    </source>
</evidence>
<keyword evidence="3" id="KW-1185">Reference proteome</keyword>
<dbReference type="Proteomes" id="UP001457282">
    <property type="component" value="Unassembled WGS sequence"/>
</dbReference>
<dbReference type="EMBL" id="JBEDUW010000197">
    <property type="protein sequence ID" value="KAK9904477.1"/>
    <property type="molecule type" value="Genomic_DNA"/>
</dbReference>
<accession>A0AAW1VM48</accession>
<evidence type="ECO:0000256" key="1">
    <source>
        <dbReference type="SAM" id="MobiDB-lite"/>
    </source>
</evidence>
<feature type="compositionally biased region" description="Low complexity" evidence="1">
    <location>
        <begin position="122"/>
        <end position="139"/>
    </location>
</feature>
<proteinExistence type="predicted"/>
<sequence length="296" mass="33136">MESKDFQPGLLLSEEPSFSCYASSTLADTAARVSMEESWVDYNFEFDLLPKSDNNVFPIFNHDVLLFDKSQQDHVVAMKKDDDEDDSISSRVVLPPPSSEVHKSEGVKPAKHKKSNSTGAWLRRWSSLKSSLRRSNSESGAGPKKTNKPEQARKVFPVFNRDVHPLDKLSQQDHVEAVTKDDGSVSSSVAVPPPSISEVDKPEGVKPVKYMKKSKSTGMTTLLRCWSLKGLLRRSNSEAGAPRRTNMTEEGKEDSFVFSRSSSFPRRKDKCLHGTGAYPICVHASHHHLLIKNKHW</sequence>
<evidence type="ECO:0000313" key="3">
    <source>
        <dbReference type="Proteomes" id="UP001457282"/>
    </source>
</evidence>
<dbReference type="AlphaFoldDB" id="A0AAW1VM48"/>
<protein>
    <submittedName>
        <fullName evidence="2">Uncharacterized protein</fullName>
    </submittedName>
</protein>